<sequence>MWRCVPVAGVVLCFGAGIVRRDVACGMAGPVAGRMGVCVVMRDGRPGGVRYRR</sequence>
<gene>
    <name evidence="1" type="ORF">ACFPZ3_67130</name>
</gene>
<dbReference type="RefSeq" id="WP_379524793.1">
    <property type="nucleotide sequence ID" value="NZ_JBHSPA010000125.1"/>
</dbReference>
<name>A0ABW1DBC4_9ACTN</name>
<proteinExistence type="predicted"/>
<comment type="caution">
    <text evidence="1">The sequence shown here is derived from an EMBL/GenBank/DDBJ whole genome shotgun (WGS) entry which is preliminary data.</text>
</comment>
<dbReference type="Proteomes" id="UP001596058">
    <property type="component" value="Unassembled WGS sequence"/>
</dbReference>
<accession>A0ABW1DBC4</accession>
<evidence type="ECO:0000313" key="2">
    <source>
        <dbReference type="Proteomes" id="UP001596058"/>
    </source>
</evidence>
<dbReference type="EMBL" id="JBHSPA010000125">
    <property type="protein sequence ID" value="MFC5835374.1"/>
    <property type="molecule type" value="Genomic_DNA"/>
</dbReference>
<keyword evidence="2" id="KW-1185">Reference proteome</keyword>
<protein>
    <submittedName>
        <fullName evidence="1">Uncharacterized protein</fullName>
    </submittedName>
</protein>
<evidence type="ECO:0000313" key="1">
    <source>
        <dbReference type="EMBL" id="MFC5835374.1"/>
    </source>
</evidence>
<organism evidence="1 2">
    <name type="scientific">Nonomuraea insulae</name>
    <dbReference type="NCBI Taxonomy" id="1616787"/>
    <lineage>
        <taxon>Bacteria</taxon>
        <taxon>Bacillati</taxon>
        <taxon>Actinomycetota</taxon>
        <taxon>Actinomycetes</taxon>
        <taxon>Streptosporangiales</taxon>
        <taxon>Streptosporangiaceae</taxon>
        <taxon>Nonomuraea</taxon>
    </lineage>
</organism>
<reference evidence="2" key="1">
    <citation type="journal article" date="2019" name="Int. J. Syst. Evol. Microbiol.">
        <title>The Global Catalogue of Microorganisms (GCM) 10K type strain sequencing project: providing services to taxonomists for standard genome sequencing and annotation.</title>
        <authorList>
            <consortium name="The Broad Institute Genomics Platform"/>
            <consortium name="The Broad Institute Genome Sequencing Center for Infectious Disease"/>
            <person name="Wu L."/>
            <person name="Ma J."/>
        </authorList>
    </citation>
    <scope>NUCLEOTIDE SEQUENCE [LARGE SCALE GENOMIC DNA]</scope>
    <source>
        <strain evidence="2">CCUG 53903</strain>
    </source>
</reference>